<organism evidence="1">
    <name type="scientific">termite gut metagenome</name>
    <dbReference type="NCBI Taxonomy" id="433724"/>
    <lineage>
        <taxon>unclassified sequences</taxon>
        <taxon>metagenomes</taxon>
        <taxon>organismal metagenomes</taxon>
    </lineage>
</organism>
<comment type="caution">
    <text evidence="1">The sequence shown here is derived from an EMBL/GenBank/DDBJ whole genome shotgun (WGS) entry which is preliminary data.</text>
</comment>
<accession>A0A5J4RUP7</accession>
<proteinExistence type="predicted"/>
<evidence type="ECO:0008006" key="2">
    <source>
        <dbReference type="Google" id="ProtNLM"/>
    </source>
</evidence>
<dbReference type="NCBIfam" id="NF033519">
    <property type="entry name" value="transpos_ISAzo13"/>
    <property type="match status" value="1"/>
</dbReference>
<gene>
    <name evidence="1" type="ORF">EZS27_015177</name>
</gene>
<dbReference type="EMBL" id="SNRY01000770">
    <property type="protein sequence ID" value="KAA6336683.1"/>
    <property type="molecule type" value="Genomic_DNA"/>
</dbReference>
<dbReference type="AlphaFoldDB" id="A0A5J4RUP7"/>
<name>A0A5J4RUP7_9ZZZZ</name>
<reference evidence="1" key="1">
    <citation type="submission" date="2019-03" db="EMBL/GenBank/DDBJ databases">
        <title>Single cell metagenomics reveals metabolic interactions within the superorganism composed of flagellate Streblomastix strix and complex community of Bacteroidetes bacteria on its surface.</title>
        <authorList>
            <person name="Treitli S.C."/>
            <person name="Kolisko M."/>
            <person name="Husnik F."/>
            <person name="Keeling P."/>
            <person name="Hampl V."/>
        </authorList>
    </citation>
    <scope>NUCLEOTIDE SEQUENCE</scope>
    <source>
        <strain evidence="1">STM</strain>
    </source>
</reference>
<evidence type="ECO:0000313" key="1">
    <source>
        <dbReference type="EMBL" id="KAA6336683.1"/>
    </source>
</evidence>
<protein>
    <recommendedName>
        <fullName evidence="2">ISAzo13 family transposase</fullName>
    </recommendedName>
</protein>
<dbReference type="InterPro" id="IPR011518">
    <property type="entry name" value="Transposase_36"/>
</dbReference>
<sequence length="400" mass="44963">MESDDIIAARIGSVLPLLNEFQRRCYLAAEASGLGWGGKSKISTLSGVRRSSIARGVKELASPHIQMGNNKLRQIGGGRKKETTRQKGLIDTVKEIVEPHTMGDPERLLIWSSKSIRKVKEALNQRGYKVCHEVVRQIMQSLNYSLQCNKKTKEGGNHPDRDAQFEHINNKAKEFIANGFPVISVDCKKKELIGDFKNAGQEWTIVKRPVEVNVYDCVDKTNGKAAPYGIYDITKNRGLVSVGISSETSSFAVATIRGWWEEEGKMLYPNTNKLYINADGGGSNGSRVKLWKEELQQFSTKSGLEIHVSHYPPGRSKWNKIEHRLFAYILKNWRAKPLETLAVIVSLIGATTTTTGLVVKAKIDATIYKTGMKISDEQVKKWNIKREDFHSEWNYIISPN</sequence>
<dbReference type="Pfam" id="PF07592">
    <property type="entry name" value="DDE_Tnp_ISAZ013"/>
    <property type="match status" value="1"/>
</dbReference>